<accession>A0A9Q1DYP9</accession>
<evidence type="ECO:0000259" key="2">
    <source>
        <dbReference type="Pfam" id="PF25541"/>
    </source>
</evidence>
<feature type="compositionally biased region" description="Basic and acidic residues" evidence="1">
    <location>
        <begin position="498"/>
        <end position="513"/>
    </location>
</feature>
<keyword evidence="4" id="KW-1185">Reference proteome</keyword>
<feature type="compositionally biased region" description="Low complexity" evidence="1">
    <location>
        <begin position="522"/>
        <end position="534"/>
    </location>
</feature>
<evidence type="ECO:0000313" key="4">
    <source>
        <dbReference type="Proteomes" id="UP001152803"/>
    </source>
</evidence>
<dbReference type="Proteomes" id="UP001152803">
    <property type="component" value="Unassembled WGS sequence"/>
</dbReference>
<sequence>MSGMEEENEAAKEWKSLVRMNEQDRGGDGKLQTFGKRGRAVKRDPNCPVVIRGWLCKQAVHQGMRSYIFSADTQEDMLGWVRALSQSACMEMESSLNRRCSSYQDFTRIRSSSESLDLPETPAVRNGPTQLRVHSNGSQNEASPLVGGRMGTPQLEQRGKQRSMRQSPSPRTSTPTNSAGQSRRRQSHAQEAAEQDSLPLNYPHQTPPQTMKSTGSAPLTPKGQLGSRPHTPVGRVDIRPQDDLLLTPQSIGSAPPSPRLDFSPCSLTPTPEKRHTLNRPTPGYSSPHPISTARRAAGKPATSDLFQERDQQQLRTPESEVDEMERVWSQYERMESELSVLRSHLQHICRFGRPQEQSQAQRELWMMEDILCGLKANRNLFRNMLRLPRQIVASPILQKSVLHPGAPGSQTDGLQNDASMELQGIIQDREVEQGWLESESELEGLYGGLSPHHRSEQFGDNPSVLSRDRKLSDTMPGTVPGLTASNWSTPDTTIKRVRMSEEEQRERIKRNQERLANQKKAPTSSPTNHSQSQQPSPPREEPPFPLRVTRVLTAVLPSALVARHLETKTGVVDLLAMREGKRSEGAPPFWFLTLMLTLTSA</sequence>
<dbReference type="Pfam" id="PF25541">
    <property type="entry name" value="TBCA_PH"/>
    <property type="match status" value="1"/>
</dbReference>
<protein>
    <recommendedName>
        <fullName evidence="2">Pleckstrin homology domain-containing protein</fullName>
    </recommendedName>
</protein>
<dbReference type="AlphaFoldDB" id="A0A9Q1DYP9"/>
<dbReference type="EMBL" id="JAFJMO010000002">
    <property type="protein sequence ID" value="KAJ8284227.1"/>
    <property type="molecule type" value="Genomic_DNA"/>
</dbReference>
<dbReference type="OrthoDB" id="43122at2759"/>
<feature type="domain" description="Pleckstrin homology" evidence="2">
    <location>
        <begin position="322"/>
        <end position="374"/>
    </location>
</feature>
<dbReference type="InterPro" id="IPR011993">
    <property type="entry name" value="PH-like_dom_sf"/>
</dbReference>
<reference evidence="3" key="1">
    <citation type="journal article" date="2023" name="Science">
        <title>Genome structures resolve the early diversification of teleost fishes.</title>
        <authorList>
            <person name="Parey E."/>
            <person name="Louis A."/>
            <person name="Montfort J."/>
            <person name="Bouchez O."/>
            <person name="Roques C."/>
            <person name="Iampietro C."/>
            <person name="Lluch J."/>
            <person name="Castinel A."/>
            <person name="Donnadieu C."/>
            <person name="Desvignes T."/>
            <person name="Floi Bucao C."/>
            <person name="Jouanno E."/>
            <person name="Wen M."/>
            <person name="Mejri S."/>
            <person name="Dirks R."/>
            <person name="Jansen H."/>
            <person name="Henkel C."/>
            <person name="Chen W.J."/>
            <person name="Zahm M."/>
            <person name="Cabau C."/>
            <person name="Klopp C."/>
            <person name="Thompson A.W."/>
            <person name="Robinson-Rechavi M."/>
            <person name="Braasch I."/>
            <person name="Lecointre G."/>
            <person name="Bobe J."/>
            <person name="Postlethwait J.H."/>
            <person name="Berthelot C."/>
            <person name="Roest Crollius H."/>
            <person name="Guiguen Y."/>
        </authorList>
    </citation>
    <scope>NUCLEOTIDE SEQUENCE</scope>
    <source>
        <strain evidence="3">Concon-B</strain>
    </source>
</reference>
<feature type="compositionally biased region" description="Polar residues" evidence="1">
    <location>
        <begin position="127"/>
        <end position="142"/>
    </location>
</feature>
<dbReference type="Gene3D" id="2.30.29.30">
    <property type="entry name" value="Pleckstrin-homology domain (PH domain)/Phosphotyrosine-binding domain (PTB)"/>
    <property type="match status" value="1"/>
</dbReference>
<dbReference type="SUPFAM" id="SSF50729">
    <property type="entry name" value="PH domain-like"/>
    <property type="match status" value="1"/>
</dbReference>
<feature type="region of interest" description="Disordered" evidence="1">
    <location>
        <begin position="446"/>
        <end position="544"/>
    </location>
</feature>
<dbReference type="PANTHER" id="PTHR12752">
    <property type="entry name" value="PHOSPHOINOSITOL 3-PHOSPHATE-BINDING PROTEIN"/>
    <property type="match status" value="1"/>
</dbReference>
<organism evidence="3 4">
    <name type="scientific">Conger conger</name>
    <name type="common">Conger eel</name>
    <name type="synonym">Muraena conger</name>
    <dbReference type="NCBI Taxonomy" id="82655"/>
    <lineage>
        <taxon>Eukaryota</taxon>
        <taxon>Metazoa</taxon>
        <taxon>Chordata</taxon>
        <taxon>Craniata</taxon>
        <taxon>Vertebrata</taxon>
        <taxon>Euteleostomi</taxon>
        <taxon>Actinopterygii</taxon>
        <taxon>Neopterygii</taxon>
        <taxon>Teleostei</taxon>
        <taxon>Anguilliformes</taxon>
        <taxon>Congridae</taxon>
        <taxon>Conger</taxon>
    </lineage>
</organism>
<dbReference type="PANTHER" id="PTHR12752:SF7">
    <property type="entry name" value="PLECKSTRIN HOMOLOGY DOMAIN-CONTAINING FAMILY A MEMBER 4"/>
    <property type="match status" value="1"/>
</dbReference>
<gene>
    <name evidence="3" type="ORF">COCON_G00030770</name>
</gene>
<evidence type="ECO:0000256" key="1">
    <source>
        <dbReference type="SAM" id="MobiDB-lite"/>
    </source>
</evidence>
<feature type="compositionally biased region" description="Polar residues" evidence="1">
    <location>
        <begin position="483"/>
        <end position="492"/>
    </location>
</feature>
<dbReference type="InterPro" id="IPR057971">
    <property type="entry name" value="PKHA4-7_TBCA"/>
</dbReference>
<feature type="compositionally biased region" description="Low complexity" evidence="1">
    <location>
        <begin position="164"/>
        <end position="178"/>
    </location>
</feature>
<proteinExistence type="predicted"/>
<name>A0A9Q1DYP9_CONCO</name>
<evidence type="ECO:0000313" key="3">
    <source>
        <dbReference type="EMBL" id="KAJ8284227.1"/>
    </source>
</evidence>
<feature type="region of interest" description="Disordered" evidence="1">
    <location>
        <begin position="113"/>
        <end position="320"/>
    </location>
</feature>
<feature type="compositionally biased region" description="Polar residues" evidence="1">
    <location>
        <begin position="203"/>
        <end position="217"/>
    </location>
</feature>
<comment type="caution">
    <text evidence="3">The sequence shown here is derived from an EMBL/GenBank/DDBJ whole genome shotgun (WGS) entry which is preliminary data.</text>
</comment>